<dbReference type="OrthoDB" id="6077919at2759"/>
<gene>
    <name evidence="2" type="ORF">E4U42_000036</name>
</gene>
<feature type="compositionally biased region" description="Polar residues" evidence="1">
    <location>
        <begin position="203"/>
        <end position="226"/>
    </location>
</feature>
<dbReference type="GO" id="GO:0006357">
    <property type="term" value="P:regulation of transcription by RNA polymerase II"/>
    <property type="evidence" value="ECO:0007669"/>
    <property type="project" value="TreeGrafter"/>
</dbReference>
<dbReference type="AlphaFoldDB" id="A0A8K0JFU3"/>
<feature type="region of interest" description="Disordered" evidence="1">
    <location>
        <begin position="309"/>
        <end position="384"/>
    </location>
</feature>
<protein>
    <submittedName>
        <fullName evidence="2">Uncharacterized protein</fullName>
    </submittedName>
</protein>
<dbReference type="PANTHER" id="PTHR46179:SF19">
    <property type="entry name" value="C2H2 FINGER DOMAIN TRANSCRIPTION FACTOR (EUROFUNG)-RELATED"/>
    <property type="match status" value="1"/>
</dbReference>
<dbReference type="Proteomes" id="UP000811619">
    <property type="component" value="Unassembled WGS sequence"/>
</dbReference>
<dbReference type="PANTHER" id="PTHR46179">
    <property type="entry name" value="ZINC FINGER PROTEIN"/>
    <property type="match status" value="1"/>
</dbReference>
<accession>A0A8K0JFU3</accession>
<dbReference type="GO" id="GO:0005634">
    <property type="term" value="C:nucleus"/>
    <property type="evidence" value="ECO:0007669"/>
    <property type="project" value="TreeGrafter"/>
</dbReference>
<feature type="region of interest" description="Disordered" evidence="1">
    <location>
        <begin position="203"/>
        <end position="264"/>
    </location>
</feature>
<feature type="compositionally biased region" description="Low complexity" evidence="1">
    <location>
        <begin position="370"/>
        <end position="384"/>
    </location>
</feature>
<keyword evidence="3" id="KW-1185">Reference proteome</keyword>
<dbReference type="SUPFAM" id="SSF57667">
    <property type="entry name" value="beta-beta-alpha zinc fingers"/>
    <property type="match status" value="1"/>
</dbReference>
<dbReference type="InterPro" id="IPR036236">
    <property type="entry name" value="Znf_C2H2_sf"/>
</dbReference>
<evidence type="ECO:0000313" key="2">
    <source>
        <dbReference type="EMBL" id="KAG5930696.1"/>
    </source>
</evidence>
<reference evidence="2" key="1">
    <citation type="journal article" date="2020" name="bioRxiv">
        <title>Whole genome comparisons of ergot fungi reveals the divergence and evolution of species within the genus Claviceps are the result of varying mechanisms driving genome evolution and host range expansion.</title>
        <authorList>
            <person name="Wyka S.A."/>
            <person name="Mondo S.J."/>
            <person name="Liu M."/>
            <person name="Dettman J."/>
            <person name="Nalam V."/>
            <person name="Broders K.D."/>
        </authorList>
    </citation>
    <scope>NUCLEOTIDE SEQUENCE</scope>
    <source>
        <strain evidence="2">CCC 489</strain>
    </source>
</reference>
<evidence type="ECO:0000256" key="1">
    <source>
        <dbReference type="SAM" id="MobiDB-lite"/>
    </source>
</evidence>
<sequence length="486" mass="52643">MTIAAGQKQPPDFQDIYANYDVFEEDPPAASGSPKMKRVKTALRPYTEPPLNIPAARVSFVPLRISNDFQTSNRSKIRPTIEASALVRQIGNGCRPEIERAAGFPGQSGIEEVHDEGNDYQGNDPAEAEEIISKLVGEDDANAFPAEAHSCDDELPYFSNLNEPTLQHLAAGALEAVSRESQSSLVGEDFFDIAYTTRQMSLNGHQSPTNVLPQRNDAPGNNSPSQRSDKGPMGTASSTGPVGNMLAPIRGSNTEPEAKAPSLPSIRKIFEGKIFSQPSTIADEESHIVAHGSEDPFTRSPRRILACLSPKDGSRTAPPKSSKEADQPSLTSPYPPSASSSYSGYKSTGLSPRPSIESGIGLPRERPRTQRSASTSTPATAVSVADRMSINGITNPSKVEYRCTHPGCEAPAFQTQYLLNSHANVHSDARPHYCPVEGCPRSKGGNGFKRKNEMIRHGLVHTSPGYVCPFCPEREHKYPRPDNLQR</sequence>
<proteinExistence type="predicted"/>
<feature type="compositionally biased region" description="Low complexity" evidence="1">
    <location>
        <begin position="328"/>
        <end position="351"/>
    </location>
</feature>
<organism evidence="2 3">
    <name type="scientific">Claviceps africana</name>
    <dbReference type="NCBI Taxonomy" id="83212"/>
    <lineage>
        <taxon>Eukaryota</taxon>
        <taxon>Fungi</taxon>
        <taxon>Dikarya</taxon>
        <taxon>Ascomycota</taxon>
        <taxon>Pezizomycotina</taxon>
        <taxon>Sordariomycetes</taxon>
        <taxon>Hypocreomycetidae</taxon>
        <taxon>Hypocreales</taxon>
        <taxon>Clavicipitaceae</taxon>
        <taxon>Claviceps</taxon>
    </lineage>
</organism>
<dbReference type="EMBL" id="SRPY01000001">
    <property type="protein sequence ID" value="KAG5930696.1"/>
    <property type="molecule type" value="Genomic_DNA"/>
</dbReference>
<name>A0A8K0JFU3_9HYPO</name>
<evidence type="ECO:0000313" key="3">
    <source>
        <dbReference type="Proteomes" id="UP000811619"/>
    </source>
</evidence>
<dbReference type="InterPro" id="IPR051061">
    <property type="entry name" value="Zinc_finger_trans_reg"/>
</dbReference>
<dbReference type="Gene3D" id="3.30.160.60">
    <property type="entry name" value="Classic Zinc Finger"/>
    <property type="match status" value="1"/>
</dbReference>
<comment type="caution">
    <text evidence="2">The sequence shown here is derived from an EMBL/GenBank/DDBJ whole genome shotgun (WGS) entry which is preliminary data.</text>
</comment>